<feature type="transmembrane region" description="Helical" evidence="1">
    <location>
        <begin position="280"/>
        <end position="297"/>
    </location>
</feature>
<feature type="transmembrane region" description="Helical" evidence="1">
    <location>
        <begin position="346"/>
        <end position="366"/>
    </location>
</feature>
<feature type="transmembrane region" description="Helical" evidence="1">
    <location>
        <begin position="170"/>
        <end position="187"/>
    </location>
</feature>
<dbReference type="EMBL" id="MGDI01000035">
    <property type="protein sequence ID" value="OGL51932.1"/>
    <property type="molecule type" value="Genomic_DNA"/>
</dbReference>
<feature type="transmembrane region" description="Helical" evidence="1">
    <location>
        <begin position="96"/>
        <end position="113"/>
    </location>
</feature>
<reference evidence="2 3" key="1">
    <citation type="journal article" date="2016" name="Nat. Commun.">
        <title>Thousands of microbial genomes shed light on interconnected biogeochemical processes in an aquifer system.</title>
        <authorList>
            <person name="Anantharaman K."/>
            <person name="Brown C.T."/>
            <person name="Hug L.A."/>
            <person name="Sharon I."/>
            <person name="Castelle C.J."/>
            <person name="Probst A.J."/>
            <person name="Thomas B.C."/>
            <person name="Singh A."/>
            <person name="Wilkins M.J."/>
            <person name="Karaoz U."/>
            <person name="Brodie E.L."/>
            <person name="Williams K.H."/>
            <person name="Hubbard S.S."/>
            <person name="Banfield J.F."/>
        </authorList>
    </citation>
    <scope>NUCLEOTIDE SEQUENCE [LARGE SCALE GENOMIC DNA]</scope>
</reference>
<dbReference type="AlphaFoldDB" id="A0A1F7SDS8"/>
<proteinExistence type="predicted"/>
<gene>
    <name evidence="2" type="ORF">A3G31_09755</name>
</gene>
<dbReference type="Proteomes" id="UP000178082">
    <property type="component" value="Unassembled WGS sequence"/>
</dbReference>
<protein>
    <recommendedName>
        <fullName evidence="4">Glycosyltransferase RgtA/B/C/D-like domain-containing protein</fullName>
    </recommendedName>
</protein>
<feature type="transmembrane region" description="Helical" evidence="1">
    <location>
        <begin position="125"/>
        <end position="158"/>
    </location>
</feature>
<evidence type="ECO:0000256" key="1">
    <source>
        <dbReference type="SAM" id="Phobius"/>
    </source>
</evidence>
<feature type="transmembrane region" description="Helical" evidence="1">
    <location>
        <begin position="317"/>
        <end position="334"/>
    </location>
</feature>
<accession>A0A1F7SDS8</accession>
<comment type="caution">
    <text evidence="2">The sequence shown here is derived from an EMBL/GenBank/DDBJ whole genome shotgun (WGS) entry which is preliminary data.</text>
</comment>
<keyword evidence="1" id="KW-1133">Transmembrane helix</keyword>
<keyword evidence="1" id="KW-0472">Membrane</keyword>
<feature type="transmembrane region" description="Helical" evidence="1">
    <location>
        <begin position="15"/>
        <end position="33"/>
    </location>
</feature>
<evidence type="ECO:0000313" key="2">
    <source>
        <dbReference type="EMBL" id="OGL51932.1"/>
    </source>
</evidence>
<organism evidence="2 3">
    <name type="scientific">Candidatus Schekmanbacteria bacterium RIFCSPLOWO2_12_FULL_38_15</name>
    <dbReference type="NCBI Taxonomy" id="1817883"/>
    <lineage>
        <taxon>Bacteria</taxon>
        <taxon>Candidatus Schekmaniibacteriota</taxon>
    </lineage>
</organism>
<sequence>MGLKMPLFDYLQDPYAGGTLISGIFAVPFFLVFGSSYGALKLVALTLSLGSLILVFVFLNKHFGLKTASFASLLFIFPPPHYAGSSVVTRGNHCESIFFSIVTTFIFFEIFFHEQKESSEEKNKTYIWLVILGAISAFSIFFAYIYIYSLLTCIFFWFLFDKIFFLKKHFIIFCVSLVSGLTPLIYYNSTHSFRGLDIIKLRATGVAGQHTLQTKLLKYLFYDIPFLFYFSYIKTPYLNIIIRVFCSLILFLSFLFLIIKNIKYLSLLKKIKIYPNEISKDIFFVANFIFFSLMYLLSSKETLPFNFEPSIYDSHRYITPLYYIFFIVIALFLSRLTDDKKIIIKILGYGTLVSLITLGFFSNISVSKFGKFNFFSLEGFSYEAQGLSVQKRFRNDLNKYKESAEKIDQDYKHYYYYALGREIGGRGLIFKKHFEKHEILQKKLSKIEPIDRSYYYEGIGYSISSNSVYNQWKPSIYRIENKLPPNIQSYAFLGMAKVLEKEAGINIDIIKIVDAIDIKHKKLFYPLMGGYILKKSKNIEEVIATVNGLKEYEKPGVCKGIGYLLFKFSDYDITKFNKLVKLFPESSKVFLCEGLGESIFFYEDYVISVGFTNQQLVHMIKEISDSIAGFNKDGFYKGLGRSVAEKYGFNFKNCSDFLKIIPPHYRAFCYEGVGSQIALRFGGDPESFNYIINKLPSDIKPLIQREADEEIKQVI</sequence>
<evidence type="ECO:0008006" key="4">
    <source>
        <dbReference type="Google" id="ProtNLM"/>
    </source>
</evidence>
<feature type="transmembrane region" description="Helical" evidence="1">
    <location>
        <begin position="40"/>
        <end position="59"/>
    </location>
</feature>
<name>A0A1F7SDS8_9BACT</name>
<feature type="transmembrane region" description="Helical" evidence="1">
    <location>
        <begin position="237"/>
        <end position="259"/>
    </location>
</feature>
<evidence type="ECO:0000313" key="3">
    <source>
        <dbReference type="Proteomes" id="UP000178082"/>
    </source>
</evidence>
<feature type="transmembrane region" description="Helical" evidence="1">
    <location>
        <begin position="65"/>
        <end position="84"/>
    </location>
</feature>
<keyword evidence="1" id="KW-0812">Transmembrane</keyword>